<dbReference type="FunFam" id="2.30.30.30:FF:000024">
    <property type="entry name" value="Transcription elongation factor SPT5"/>
    <property type="match status" value="1"/>
</dbReference>
<feature type="region of interest" description="Disordered" evidence="11">
    <location>
        <begin position="1"/>
        <end position="155"/>
    </location>
</feature>
<keyword evidence="3" id="KW-0678">Repressor</keyword>
<dbReference type="Gene3D" id="3.30.70.940">
    <property type="entry name" value="NusG, N-terminal domain"/>
    <property type="match status" value="1"/>
</dbReference>
<dbReference type="SUPFAM" id="SSF50104">
    <property type="entry name" value="Translation proteins SH3-like domain"/>
    <property type="match status" value="1"/>
</dbReference>
<dbReference type="InterPro" id="IPR014722">
    <property type="entry name" value="Rib_uL2_dom2"/>
</dbReference>
<keyword evidence="5" id="KW-0677">Repeat</keyword>
<dbReference type="GO" id="GO:0032784">
    <property type="term" value="P:regulation of DNA-templated transcription elongation"/>
    <property type="evidence" value="ECO:0007669"/>
    <property type="project" value="InterPro"/>
</dbReference>
<dbReference type="Pfam" id="PF11942">
    <property type="entry name" value="Spt5_N"/>
    <property type="match status" value="1"/>
</dbReference>
<evidence type="ECO:0000256" key="4">
    <source>
        <dbReference type="ARBA" id="ARBA00022553"/>
    </source>
</evidence>
<dbReference type="PIRSF" id="PIRSF036945">
    <property type="entry name" value="Spt5"/>
    <property type="match status" value="1"/>
</dbReference>
<feature type="compositionally biased region" description="Low complexity" evidence="11">
    <location>
        <begin position="914"/>
        <end position="928"/>
    </location>
</feature>
<evidence type="ECO:0000313" key="16">
    <source>
        <dbReference type="Proteomes" id="UP000583929"/>
    </source>
</evidence>
<feature type="compositionally biased region" description="Acidic residues" evidence="11">
    <location>
        <begin position="104"/>
        <end position="124"/>
    </location>
</feature>
<reference evidence="14 16" key="1">
    <citation type="journal article" date="2020" name="bioRxiv">
        <title>Sequence and annotation of 42 cannabis genomes reveals extensive copy number variation in cannabinoid synthesis and pathogen resistance genes.</title>
        <authorList>
            <person name="Mckernan K.J."/>
            <person name="Helbert Y."/>
            <person name="Kane L.T."/>
            <person name="Ebling H."/>
            <person name="Zhang L."/>
            <person name="Liu B."/>
            <person name="Eaton Z."/>
            <person name="Mclaughlin S."/>
            <person name="Kingan S."/>
            <person name="Baybayan P."/>
            <person name="Concepcion G."/>
            <person name="Jordan M."/>
            <person name="Riva A."/>
            <person name="Barbazuk W."/>
            <person name="Harkins T."/>
        </authorList>
    </citation>
    <scope>NUCLEOTIDE SEQUENCE [LARGE SCALE GENOMIC DNA]</scope>
    <source>
        <strain evidence="16">cv. Jamaican Lion 4</strain>
        <strain evidence="14">Father</strain>
        <tissue evidence="14">Leaf</tissue>
    </source>
</reference>
<dbReference type="Pfam" id="PF03439">
    <property type="entry name" value="Spt5-NGN"/>
    <property type="match status" value="1"/>
</dbReference>
<dbReference type="InterPro" id="IPR041975">
    <property type="entry name" value="KOW_Spt5_2"/>
</dbReference>
<keyword evidence="4" id="KW-0597">Phosphoprotein</keyword>
<keyword evidence="7" id="KW-0010">Activator</keyword>
<sequence length="1081" mass="119171">MPRRSVEEDEDMDPDEDYGEDYDQLDDGYSDEEGEEDEPVSKGGHRGGGGASTRKRGRSEFIEDDVDEEEDESEDEFGGGGGGGGSKSSKKRSDKNTGARFFEIEAEVDSDDEEEEDDGEDDFIVDGTSDLPDEGDGRRMHRRPLLPREDDQEDVEALERRIQERYARSSHTEYDEETTDVDQQALLPSVRDPKLWMVKCAIGKEREVAACLMQKYIDKGPELQIRSVIALDHLKNYIYIEADKEAHVKEACKGLRNLYAQKIMLVPIREMTDVLSVESKAIDLSRDTWVRMKIGTYKGDLAKVVDVDNVRQRVTVKLIPRIDLQALANKLEGREVPKKKAFVPPPRFMNIDEARELHIRVERRRDAMTGDYFENIGGMLFKDGFLYKTVSMKSISAMNIKPTFDELEKFRKPGENGDGDIASLSTLFANRKKGHFLKGDAVIVVKGDLKNLKGWVEKVEEDNVHIRPEMKGLPKTLAVNEKELCKYFEPGNHVKVVSGTQEGATGMVVKVEQHVLIIISDTTKEHIRVFADDVVESSEVTTGVTKIGDYELHDLVLLDNMTFGVIIRVESEAFQVLKGVTDRPEVSLVKLREIKCKIDRKNNVQDRFKNTVSVKDVVRIVEGPCRGKQGPVEHIYKGVLFIYDRHHLEHAGFICAKSQSCVVVGGSRSNGDRNGNTYSRLGQLKPPSHVPQSPMRYSRGGHQNDFGGRGRGGRGGRGHDGATGTTVKICKGPFKGYRGRVLEFKGPNVRVELESQMKLIGVVYLITWLLQPPIGNFLDSSIFALSHFLDLLLKDLFCSKCFSDTSRYGMGSETPMHPSRTPLHPYMTPMRDAGATPIHDGMRTPMRDRAWNPYTPMSPPRDNWEEGNPGSWATSPQYQPGSPPSRPYEAPTPGSGWANTPGGNYSEAGTPRDSSSSYANAPSPYMPSTPGGQPMTPNSASYLPGTPGGQPMTPGTGGLDAMSPVIGGDAEGPWCVPDILVTVRRSGDEAIVGAIRDVLSDGSCRVVLGSGGGGESMVAVPSELEAVVPRKNDRIKIMGGALRGATGKLIGVDGTDGIVKVDDTLDVKILDLAMLAKLAHS</sequence>
<feature type="compositionally biased region" description="Acidic residues" evidence="11">
    <location>
        <begin position="7"/>
        <end position="38"/>
    </location>
</feature>
<evidence type="ECO:0000259" key="13">
    <source>
        <dbReference type="SMART" id="SM00739"/>
    </source>
</evidence>
<evidence type="ECO:0000313" key="14">
    <source>
        <dbReference type="EMBL" id="KAF4351320.1"/>
    </source>
</evidence>
<protein>
    <recommendedName>
        <fullName evidence="10">Transcription elongation factor SPT5</fullName>
    </recommendedName>
</protein>
<gene>
    <name evidence="15" type="ORF">G4B88_011673</name>
    <name evidence="14" type="ORF">G4B88_026341</name>
</gene>
<dbReference type="InterPro" id="IPR036735">
    <property type="entry name" value="NGN_dom_sf"/>
</dbReference>
<feature type="domain" description="KOW" evidence="13">
    <location>
        <begin position="611"/>
        <end position="638"/>
    </location>
</feature>
<dbReference type="InterPro" id="IPR057934">
    <property type="entry name" value="KOW_Spt5_7"/>
</dbReference>
<dbReference type="GO" id="GO:0006368">
    <property type="term" value="P:transcription elongation by RNA polymerase II"/>
    <property type="evidence" value="ECO:0007669"/>
    <property type="project" value="TreeGrafter"/>
</dbReference>
<dbReference type="InterPro" id="IPR057935">
    <property type="entry name" value="KOW_Spt5_6_plant"/>
</dbReference>
<evidence type="ECO:0000256" key="5">
    <source>
        <dbReference type="ARBA" id="ARBA00022737"/>
    </source>
</evidence>
<keyword evidence="16" id="KW-1185">Reference proteome</keyword>
<feature type="domain" description="KOW" evidence="13">
    <location>
        <begin position="487"/>
        <end position="514"/>
    </location>
</feature>
<feature type="domain" description="KOW" evidence="13">
    <location>
        <begin position="435"/>
        <end position="462"/>
    </location>
</feature>
<dbReference type="CDD" id="cd06084">
    <property type="entry name" value="KOW_Spt5_4"/>
    <property type="match status" value="1"/>
</dbReference>
<dbReference type="InterPro" id="IPR039385">
    <property type="entry name" value="NGN_Euk"/>
</dbReference>
<feature type="region of interest" description="Disordered" evidence="11">
    <location>
        <begin position="835"/>
        <end position="965"/>
    </location>
</feature>
<accession>A0A7J6E0E7</accession>
<feature type="compositionally biased region" description="Polar residues" evidence="11">
    <location>
        <begin position="871"/>
        <end position="880"/>
    </location>
</feature>
<dbReference type="Pfam" id="PF23291">
    <property type="entry name" value="KOW4_SPT5"/>
    <property type="match status" value="1"/>
</dbReference>
<feature type="region of interest" description="Disordered" evidence="11">
    <location>
        <begin position="668"/>
        <end position="722"/>
    </location>
</feature>
<evidence type="ECO:0000256" key="1">
    <source>
        <dbReference type="ARBA" id="ARBA00004123"/>
    </source>
</evidence>
<evidence type="ECO:0000259" key="12">
    <source>
        <dbReference type="SMART" id="SM00738"/>
    </source>
</evidence>
<dbReference type="InterPro" id="IPR039659">
    <property type="entry name" value="SPT5"/>
</dbReference>
<evidence type="ECO:0000256" key="2">
    <source>
        <dbReference type="ARBA" id="ARBA00006956"/>
    </source>
</evidence>
<dbReference type="EMBL" id="JAATIQ010000560">
    <property type="protein sequence ID" value="KAF4351320.1"/>
    <property type="molecule type" value="Genomic_DNA"/>
</dbReference>
<dbReference type="GO" id="GO:0006357">
    <property type="term" value="P:regulation of transcription by RNA polymerase II"/>
    <property type="evidence" value="ECO:0007669"/>
    <property type="project" value="InterPro"/>
</dbReference>
<dbReference type="GO" id="GO:0006412">
    <property type="term" value="P:translation"/>
    <property type="evidence" value="ECO:0007669"/>
    <property type="project" value="InterPro"/>
</dbReference>
<dbReference type="FunFam" id="2.30.30.30:FF:000027">
    <property type="entry name" value="Transcription elongation factor SPT5"/>
    <property type="match status" value="1"/>
</dbReference>
<comment type="caution">
    <text evidence="14">The sequence shown here is derived from an EMBL/GenBank/DDBJ whole genome shotgun (WGS) entry which is preliminary data.</text>
</comment>
<keyword evidence="8 10" id="KW-0804">Transcription</keyword>
<dbReference type="InterPro" id="IPR006645">
    <property type="entry name" value="NGN-like_dom"/>
</dbReference>
<dbReference type="CDD" id="cd06086">
    <property type="entry name" value="KOW_Spt5_6"/>
    <property type="match status" value="1"/>
</dbReference>
<evidence type="ECO:0000256" key="6">
    <source>
        <dbReference type="ARBA" id="ARBA00023015"/>
    </source>
</evidence>
<dbReference type="InterPro" id="IPR041978">
    <property type="entry name" value="KOW_Spt5_5"/>
</dbReference>
<dbReference type="InterPro" id="IPR017071">
    <property type="entry name" value="TF_Spt5_eukaryote"/>
</dbReference>
<feature type="compositionally biased region" description="Acidic residues" evidence="11">
    <location>
        <begin position="62"/>
        <end position="77"/>
    </location>
</feature>
<dbReference type="PROSITE" id="PS01108">
    <property type="entry name" value="RIBOSOMAL_L24"/>
    <property type="match status" value="1"/>
</dbReference>
<evidence type="ECO:0000256" key="11">
    <source>
        <dbReference type="SAM" id="MobiDB-lite"/>
    </source>
</evidence>
<dbReference type="GO" id="GO:0005840">
    <property type="term" value="C:ribosome"/>
    <property type="evidence" value="ECO:0007669"/>
    <property type="project" value="InterPro"/>
</dbReference>
<dbReference type="Pfam" id="PF23287">
    <property type="entry name" value="KOW7_SPT5"/>
    <property type="match status" value="1"/>
</dbReference>
<dbReference type="Proteomes" id="UP000583929">
    <property type="component" value="Unassembled WGS sequence"/>
</dbReference>
<dbReference type="InterPro" id="IPR057936">
    <property type="entry name" value="KOWx_Spt5"/>
</dbReference>
<dbReference type="CDD" id="cd06082">
    <property type="entry name" value="KOW_Spt5_2"/>
    <property type="match status" value="1"/>
</dbReference>
<dbReference type="GO" id="GO:0003729">
    <property type="term" value="F:mRNA binding"/>
    <property type="evidence" value="ECO:0007669"/>
    <property type="project" value="TreeGrafter"/>
</dbReference>
<keyword evidence="9 10" id="KW-0539">Nucleus</keyword>
<dbReference type="SMART" id="SM00739">
    <property type="entry name" value="KOW"/>
    <property type="match status" value="6"/>
</dbReference>
<comment type="subcellular location">
    <subcellularLocation>
        <location evidence="1 10">Nucleus</location>
    </subcellularLocation>
</comment>
<keyword evidence="6" id="KW-0805">Transcription regulation</keyword>
<dbReference type="InterPro" id="IPR008991">
    <property type="entry name" value="Translation_prot_SH3-like_sf"/>
</dbReference>
<dbReference type="InterPro" id="IPR005100">
    <property type="entry name" value="NGN-domain"/>
</dbReference>
<dbReference type="PANTHER" id="PTHR11125:SF7">
    <property type="entry name" value="TRANSCRIPTION ELONGATION FACTOR SPT5"/>
    <property type="match status" value="1"/>
</dbReference>
<organism evidence="14 16">
    <name type="scientific">Cannabis sativa</name>
    <name type="common">Hemp</name>
    <name type="synonym">Marijuana</name>
    <dbReference type="NCBI Taxonomy" id="3483"/>
    <lineage>
        <taxon>Eukaryota</taxon>
        <taxon>Viridiplantae</taxon>
        <taxon>Streptophyta</taxon>
        <taxon>Embryophyta</taxon>
        <taxon>Tracheophyta</taxon>
        <taxon>Spermatophyta</taxon>
        <taxon>Magnoliopsida</taxon>
        <taxon>eudicotyledons</taxon>
        <taxon>Gunneridae</taxon>
        <taxon>Pentapetalae</taxon>
        <taxon>rosids</taxon>
        <taxon>fabids</taxon>
        <taxon>Rosales</taxon>
        <taxon>Cannabaceae</taxon>
        <taxon>Cannabis</taxon>
    </lineage>
</organism>
<dbReference type="InterPro" id="IPR022581">
    <property type="entry name" value="Spt5_N"/>
</dbReference>
<comment type="similarity">
    <text evidence="2 10">Belongs to the SPT5 family.</text>
</comment>
<dbReference type="CDD" id="cd06083">
    <property type="entry name" value="KOW_Spt5_3"/>
    <property type="match status" value="1"/>
</dbReference>
<dbReference type="InterPro" id="IPR041976">
    <property type="entry name" value="KOW_Spt5_3"/>
</dbReference>
<feature type="domain" description="KOW" evidence="13">
    <location>
        <begin position="1028"/>
        <end position="1055"/>
    </location>
</feature>
<dbReference type="FunFam" id="3.30.70.940:FF:000007">
    <property type="entry name" value="Transcription elongation factor SPT5"/>
    <property type="match status" value="1"/>
</dbReference>
<feature type="compositionally biased region" description="Basic and acidic residues" evidence="11">
    <location>
        <begin position="840"/>
        <end position="850"/>
    </location>
</feature>
<dbReference type="Gene3D" id="2.30.30.30">
    <property type="match status" value="4"/>
</dbReference>
<dbReference type="GO" id="GO:0032044">
    <property type="term" value="C:DSIF complex"/>
    <property type="evidence" value="ECO:0007669"/>
    <property type="project" value="TreeGrafter"/>
</dbReference>
<dbReference type="Pfam" id="PF23284">
    <property type="entry name" value="KOW2_Spt5"/>
    <property type="match status" value="1"/>
</dbReference>
<dbReference type="CDD" id="cd06081">
    <property type="entry name" value="KOW_Spt5_1"/>
    <property type="match status" value="1"/>
</dbReference>
<evidence type="ECO:0000256" key="7">
    <source>
        <dbReference type="ARBA" id="ARBA00023159"/>
    </source>
</evidence>
<dbReference type="PANTHER" id="PTHR11125">
    <property type="entry name" value="SUPPRESSOR OF TY 5"/>
    <property type="match status" value="1"/>
</dbReference>
<proteinExistence type="inferred from homology"/>
<feature type="domain" description="NusG-like N-terminal" evidence="12">
    <location>
        <begin position="192"/>
        <end position="278"/>
    </location>
</feature>
<dbReference type="InterPro" id="IPR005825">
    <property type="entry name" value="Ribosomal_uL24_CS"/>
</dbReference>
<name>A0A7J6E0E7_CANSA</name>
<dbReference type="Pfam" id="PF23037">
    <property type="entry name" value="KOWx_SPT5"/>
    <property type="match status" value="1"/>
</dbReference>
<evidence type="ECO:0000256" key="3">
    <source>
        <dbReference type="ARBA" id="ARBA00022491"/>
    </source>
</evidence>
<dbReference type="EMBL" id="JAATIQ010000179">
    <property type="protein sequence ID" value="KAF4373404.1"/>
    <property type="molecule type" value="Genomic_DNA"/>
</dbReference>
<feature type="domain" description="KOW" evidence="13">
    <location>
        <begin position="720"/>
        <end position="747"/>
    </location>
</feature>
<evidence type="ECO:0000256" key="9">
    <source>
        <dbReference type="ARBA" id="ARBA00023242"/>
    </source>
</evidence>
<evidence type="ECO:0000313" key="15">
    <source>
        <dbReference type="EMBL" id="KAF4373404.1"/>
    </source>
</evidence>
<dbReference type="CDD" id="cd09888">
    <property type="entry name" value="NGN_Euk"/>
    <property type="match status" value="1"/>
</dbReference>
<dbReference type="InterPro" id="IPR005824">
    <property type="entry name" value="KOW"/>
</dbReference>
<dbReference type="Pfam" id="PF23038">
    <property type="entry name" value="KOW6_SPT51-2"/>
    <property type="match status" value="1"/>
</dbReference>
<dbReference type="Pfam" id="PF23042">
    <property type="entry name" value="KOW1_SPT5"/>
    <property type="match status" value="1"/>
</dbReference>
<dbReference type="FunFam" id="2.30.30.30:FF:000028">
    <property type="entry name" value="Transcription elongation factor SPT5"/>
    <property type="match status" value="1"/>
</dbReference>
<dbReference type="AlphaFoldDB" id="A0A7J6E0E7"/>
<evidence type="ECO:0000256" key="10">
    <source>
        <dbReference type="PIRNR" id="PIRNR036945"/>
    </source>
</evidence>
<dbReference type="GO" id="GO:0003735">
    <property type="term" value="F:structural constituent of ribosome"/>
    <property type="evidence" value="ECO:0007669"/>
    <property type="project" value="InterPro"/>
</dbReference>
<dbReference type="InterPro" id="IPR041977">
    <property type="entry name" value="KOW_Spt5_4"/>
</dbReference>
<dbReference type="SMART" id="SM00738">
    <property type="entry name" value="NGN"/>
    <property type="match status" value="1"/>
</dbReference>
<feature type="domain" description="KOW" evidence="13">
    <location>
        <begin position="283"/>
        <end position="310"/>
    </location>
</feature>
<dbReference type="InterPro" id="IPR041973">
    <property type="entry name" value="KOW_Spt5_1"/>
</dbReference>
<evidence type="ECO:0000256" key="8">
    <source>
        <dbReference type="ARBA" id="ARBA00023163"/>
    </source>
</evidence>
<dbReference type="Pfam" id="PF23290">
    <property type="entry name" value="KOW5_SPT5"/>
    <property type="match status" value="1"/>
</dbReference>